<dbReference type="InterPro" id="IPR000033">
    <property type="entry name" value="LDLR_classB_rpt"/>
</dbReference>
<dbReference type="Proteomes" id="UP000821866">
    <property type="component" value="Unassembled WGS sequence"/>
</dbReference>
<name>A0A9J6DVW4_RHIMP</name>
<dbReference type="InterPro" id="IPR011042">
    <property type="entry name" value="6-blade_b-propeller_TolB-like"/>
</dbReference>
<evidence type="ECO:0000313" key="2">
    <source>
        <dbReference type="Proteomes" id="UP000821866"/>
    </source>
</evidence>
<comment type="caution">
    <text evidence="1">The sequence shown here is derived from an EMBL/GenBank/DDBJ whole genome shotgun (WGS) entry which is preliminary data.</text>
</comment>
<evidence type="ECO:0000313" key="1">
    <source>
        <dbReference type="EMBL" id="KAH8026379.1"/>
    </source>
</evidence>
<proteinExistence type="predicted"/>
<accession>A0A9J6DVW4</accession>
<sequence>MPPCMQVLGDTLYWTDWQLRAVLSCSKQTGAHKRTVLVGELDPMDIQAYSALRQPKVTLKKNAGEGFADHGNGFVDPHLRTTAVEHGAHFYLSRSDMKFGSERKVLELQQSCGPGAAVIEAKRVTVEDAADHAW</sequence>
<reference evidence="1" key="1">
    <citation type="journal article" date="2020" name="Cell">
        <title>Large-Scale Comparative Analyses of Tick Genomes Elucidate Their Genetic Diversity and Vector Capacities.</title>
        <authorList>
            <consortium name="Tick Genome and Microbiome Consortium (TIGMIC)"/>
            <person name="Jia N."/>
            <person name="Wang J."/>
            <person name="Shi W."/>
            <person name="Du L."/>
            <person name="Sun Y."/>
            <person name="Zhan W."/>
            <person name="Jiang J.F."/>
            <person name="Wang Q."/>
            <person name="Zhang B."/>
            <person name="Ji P."/>
            <person name="Bell-Sakyi L."/>
            <person name="Cui X.M."/>
            <person name="Yuan T.T."/>
            <person name="Jiang B.G."/>
            <person name="Yang W.F."/>
            <person name="Lam T.T."/>
            <person name="Chang Q.C."/>
            <person name="Ding S.J."/>
            <person name="Wang X.J."/>
            <person name="Zhu J.G."/>
            <person name="Ruan X.D."/>
            <person name="Zhao L."/>
            <person name="Wei J.T."/>
            <person name="Ye R.Z."/>
            <person name="Que T.C."/>
            <person name="Du C.H."/>
            <person name="Zhou Y.H."/>
            <person name="Cheng J.X."/>
            <person name="Dai P.F."/>
            <person name="Guo W.B."/>
            <person name="Han X.H."/>
            <person name="Huang E.J."/>
            <person name="Li L.F."/>
            <person name="Wei W."/>
            <person name="Gao Y.C."/>
            <person name="Liu J.Z."/>
            <person name="Shao H.Z."/>
            <person name="Wang X."/>
            <person name="Wang C.C."/>
            <person name="Yang T.C."/>
            <person name="Huo Q.B."/>
            <person name="Li W."/>
            <person name="Chen H.Y."/>
            <person name="Chen S.E."/>
            <person name="Zhou L.G."/>
            <person name="Ni X.B."/>
            <person name="Tian J.H."/>
            <person name="Sheng Y."/>
            <person name="Liu T."/>
            <person name="Pan Y.S."/>
            <person name="Xia L.Y."/>
            <person name="Li J."/>
            <person name="Zhao F."/>
            <person name="Cao W.C."/>
        </authorList>
    </citation>
    <scope>NUCLEOTIDE SEQUENCE</scope>
    <source>
        <strain evidence="1">Rmic-2018</strain>
    </source>
</reference>
<reference evidence="1" key="2">
    <citation type="submission" date="2021-09" db="EMBL/GenBank/DDBJ databases">
        <authorList>
            <person name="Jia N."/>
            <person name="Wang J."/>
            <person name="Shi W."/>
            <person name="Du L."/>
            <person name="Sun Y."/>
            <person name="Zhan W."/>
            <person name="Jiang J."/>
            <person name="Wang Q."/>
            <person name="Zhang B."/>
            <person name="Ji P."/>
            <person name="Sakyi L.B."/>
            <person name="Cui X."/>
            <person name="Yuan T."/>
            <person name="Jiang B."/>
            <person name="Yang W."/>
            <person name="Lam T.T.-Y."/>
            <person name="Chang Q."/>
            <person name="Ding S."/>
            <person name="Wang X."/>
            <person name="Zhu J."/>
            <person name="Ruan X."/>
            <person name="Zhao L."/>
            <person name="Wei J."/>
            <person name="Que T."/>
            <person name="Du C."/>
            <person name="Cheng J."/>
            <person name="Dai P."/>
            <person name="Han X."/>
            <person name="Huang E."/>
            <person name="Gao Y."/>
            <person name="Liu J."/>
            <person name="Shao H."/>
            <person name="Ye R."/>
            <person name="Li L."/>
            <person name="Wei W."/>
            <person name="Wang X."/>
            <person name="Wang C."/>
            <person name="Huo Q."/>
            <person name="Li W."/>
            <person name="Guo W."/>
            <person name="Chen H."/>
            <person name="Chen S."/>
            <person name="Zhou L."/>
            <person name="Zhou L."/>
            <person name="Ni X."/>
            <person name="Tian J."/>
            <person name="Zhou Y."/>
            <person name="Sheng Y."/>
            <person name="Liu T."/>
            <person name="Pan Y."/>
            <person name="Xia L."/>
            <person name="Li J."/>
            <person name="Zhao F."/>
            <person name="Cao W."/>
        </authorList>
    </citation>
    <scope>NUCLEOTIDE SEQUENCE</scope>
    <source>
        <strain evidence="1">Rmic-2018</strain>
        <tissue evidence="1">Larvae</tissue>
    </source>
</reference>
<dbReference type="Pfam" id="PF00058">
    <property type="entry name" value="Ldl_recept_b"/>
    <property type="match status" value="1"/>
</dbReference>
<protein>
    <submittedName>
        <fullName evidence="1">Uncharacterized protein</fullName>
    </submittedName>
</protein>
<dbReference type="AlphaFoldDB" id="A0A9J6DVW4"/>
<dbReference type="Gene3D" id="2.120.10.30">
    <property type="entry name" value="TolB, C-terminal domain"/>
    <property type="match status" value="1"/>
</dbReference>
<dbReference type="EMBL" id="JABSTU010000007">
    <property type="protein sequence ID" value="KAH8026379.1"/>
    <property type="molecule type" value="Genomic_DNA"/>
</dbReference>
<organism evidence="1 2">
    <name type="scientific">Rhipicephalus microplus</name>
    <name type="common">Cattle tick</name>
    <name type="synonym">Boophilus microplus</name>
    <dbReference type="NCBI Taxonomy" id="6941"/>
    <lineage>
        <taxon>Eukaryota</taxon>
        <taxon>Metazoa</taxon>
        <taxon>Ecdysozoa</taxon>
        <taxon>Arthropoda</taxon>
        <taxon>Chelicerata</taxon>
        <taxon>Arachnida</taxon>
        <taxon>Acari</taxon>
        <taxon>Parasitiformes</taxon>
        <taxon>Ixodida</taxon>
        <taxon>Ixodoidea</taxon>
        <taxon>Ixodidae</taxon>
        <taxon>Rhipicephalinae</taxon>
        <taxon>Rhipicephalus</taxon>
        <taxon>Boophilus</taxon>
    </lineage>
</organism>
<gene>
    <name evidence="1" type="ORF">HPB51_020363</name>
</gene>
<keyword evidence="2" id="KW-1185">Reference proteome</keyword>